<dbReference type="AlphaFoldDB" id="A0A852TQY0"/>
<dbReference type="SUPFAM" id="SSF55804">
    <property type="entry name" value="Phoshotransferase/anion transport protein"/>
    <property type="match status" value="1"/>
</dbReference>
<proteinExistence type="predicted"/>
<dbReference type="Pfam" id="PF00359">
    <property type="entry name" value="PTS_EIIA_2"/>
    <property type="match status" value="1"/>
</dbReference>
<evidence type="ECO:0000313" key="3">
    <source>
        <dbReference type="Proteomes" id="UP000589036"/>
    </source>
</evidence>
<dbReference type="InterPro" id="IPR002178">
    <property type="entry name" value="PTS_EIIA_type-2_dom"/>
</dbReference>
<evidence type="ECO:0000313" key="2">
    <source>
        <dbReference type="EMBL" id="NYE45961.1"/>
    </source>
</evidence>
<protein>
    <submittedName>
        <fullName evidence="2">PTS system fructose-specific IIA component</fullName>
    </submittedName>
</protein>
<dbReference type="InterPro" id="IPR051541">
    <property type="entry name" value="PTS_SugarTrans_NitroReg"/>
</dbReference>
<gene>
    <name evidence="2" type="ORF">HDA32_001081</name>
</gene>
<accession>A0A852TQY0</accession>
<dbReference type="PROSITE" id="PS51094">
    <property type="entry name" value="PTS_EIIA_TYPE_2"/>
    <property type="match status" value="1"/>
</dbReference>
<reference evidence="2 3" key="1">
    <citation type="submission" date="2020-07" db="EMBL/GenBank/DDBJ databases">
        <title>Sequencing the genomes of 1000 actinobacteria strains.</title>
        <authorList>
            <person name="Klenk H.-P."/>
        </authorList>
    </citation>
    <scope>NUCLEOTIDE SEQUENCE [LARGE SCALE GENOMIC DNA]</scope>
    <source>
        <strain evidence="2 3">CXB654</strain>
    </source>
</reference>
<comment type="caution">
    <text evidence="2">The sequence shown here is derived from an EMBL/GenBank/DDBJ whole genome shotgun (WGS) entry which is preliminary data.</text>
</comment>
<feature type="domain" description="PTS EIIA type-2" evidence="1">
    <location>
        <begin position="7"/>
        <end position="150"/>
    </location>
</feature>
<keyword evidence="3" id="KW-1185">Reference proteome</keyword>
<sequence length="154" mass="16338">MSDPHLPLITAEFVLTDLSAADRDDAARQLATPLHKADRVTDLDGFLSDVRAREAQTPTGMPGRVGLPHARSAHVRTPSLAVGIAPGGVDYQGPDGTARLIFLIAAPEAGNADHMKILAALARRLIHAEFRDSLVDAPDARTVADIVNREVAVP</sequence>
<name>A0A852TQY0_9ACTN</name>
<dbReference type="CDD" id="cd00211">
    <property type="entry name" value="PTS_IIA_fru"/>
    <property type="match status" value="1"/>
</dbReference>
<dbReference type="Proteomes" id="UP000589036">
    <property type="component" value="Unassembled WGS sequence"/>
</dbReference>
<evidence type="ECO:0000259" key="1">
    <source>
        <dbReference type="PROSITE" id="PS51094"/>
    </source>
</evidence>
<dbReference type="EMBL" id="JACCCC010000001">
    <property type="protein sequence ID" value="NYE45961.1"/>
    <property type="molecule type" value="Genomic_DNA"/>
</dbReference>
<organism evidence="2 3">
    <name type="scientific">Spinactinospora alkalitolerans</name>
    <dbReference type="NCBI Taxonomy" id="687207"/>
    <lineage>
        <taxon>Bacteria</taxon>
        <taxon>Bacillati</taxon>
        <taxon>Actinomycetota</taxon>
        <taxon>Actinomycetes</taxon>
        <taxon>Streptosporangiales</taxon>
        <taxon>Nocardiopsidaceae</taxon>
        <taxon>Spinactinospora</taxon>
    </lineage>
</organism>
<dbReference type="PANTHER" id="PTHR47738:SF2">
    <property type="entry name" value="PTS SYSTEM FRUCTOSE-LIKE EIIA COMPONENT"/>
    <property type="match status" value="1"/>
</dbReference>
<dbReference type="RefSeq" id="WP_179642131.1">
    <property type="nucleotide sequence ID" value="NZ_BAAAYY010000024.1"/>
</dbReference>
<dbReference type="InterPro" id="IPR016152">
    <property type="entry name" value="PTrfase/Anion_transptr"/>
</dbReference>
<dbReference type="PANTHER" id="PTHR47738">
    <property type="entry name" value="PTS SYSTEM FRUCTOSE-LIKE EIIA COMPONENT-RELATED"/>
    <property type="match status" value="1"/>
</dbReference>
<dbReference type="Gene3D" id="3.40.930.10">
    <property type="entry name" value="Mannitol-specific EII, Chain A"/>
    <property type="match status" value="1"/>
</dbReference>